<comment type="caution">
    <text evidence="2">The sequence shown here is derived from an EMBL/GenBank/DDBJ whole genome shotgun (WGS) entry which is preliminary data.</text>
</comment>
<accession>A0A9P6H9D4</accession>
<keyword evidence="3" id="KW-1185">Reference proteome</keyword>
<sequence>MPRRSRPQNIQDELDLLIAAADEFRDSELPEPTAAREKRGFPDDNEGNSAAGDEDNEPGAGENEAGLENYTPSEKQLFVQNLAKRLKLNSAQAADIDRFSKETLNTKLVVLYGETMSLSAKVNKLAESVGPANFVLTKAITDNIKHIVRHTFLDPAVKDYKAEDTIKLLVVDKIRQSLDGIPKDLERTNPQAWHQVESRVGYEVTQLRGSIKKVLKEDSALEPAKQMKLFALTKAIMTRTSESDIHKFGVETFMRVALFRKVYPKHPGENFWDTVDDWLAEMFSGGKAAYEKAMAGLVALDRKTYGVQNTGDIAQ</sequence>
<dbReference type="AlphaFoldDB" id="A0A9P6H9D4"/>
<feature type="compositionally biased region" description="Basic and acidic residues" evidence="1">
    <location>
        <begin position="22"/>
        <end position="42"/>
    </location>
</feature>
<reference evidence="2" key="2">
    <citation type="submission" date="2020-11" db="EMBL/GenBank/DDBJ databases">
        <authorList>
            <consortium name="DOE Joint Genome Institute"/>
            <person name="Kuo A."/>
            <person name="Miyauchi S."/>
            <person name="Kiss E."/>
            <person name="Drula E."/>
            <person name="Kohler A."/>
            <person name="Sanchez-Garcia M."/>
            <person name="Andreopoulos B."/>
            <person name="Barry K.W."/>
            <person name="Bonito G."/>
            <person name="Buee M."/>
            <person name="Carver A."/>
            <person name="Chen C."/>
            <person name="Cichocki N."/>
            <person name="Clum A."/>
            <person name="Culley D."/>
            <person name="Crous P.W."/>
            <person name="Fauchery L."/>
            <person name="Girlanda M."/>
            <person name="Hayes R."/>
            <person name="Keri Z."/>
            <person name="Labutti K."/>
            <person name="Lipzen A."/>
            <person name="Lombard V."/>
            <person name="Magnuson J."/>
            <person name="Maillard F."/>
            <person name="Morin E."/>
            <person name="Murat C."/>
            <person name="Nolan M."/>
            <person name="Ohm R."/>
            <person name="Pangilinan J."/>
            <person name="Pereira M."/>
            <person name="Perotto S."/>
            <person name="Peter M."/>
            <person name="Riley R."/>
            <person name="Sitrit Y."/>
            <person name="Stielow B."/>
            <person name="Szollosi G."/>
            <person name="Zifcakova L."/>
            <person name="Stursova M."/>
            <person name="Spatafora J.W."/>
            <person name="Tedersoo L."/>
            <person name="Vaario L.-M."/>
            <person name="Yamada A."/>
            <person name="Yan M."/>
            <person name="Wang P."/>
            <person name="Xu J."/>
            <person name="Bruns T."/>
            <person name="Baldrian P."/>
            <person name="Vilgalys R."/>
            <person name="Henrissat B."/>
            <person name="Grigoriev I.V."/>
            <person name="Hibbett D."/>
            <person name="Nagy L.G."/>
            <person name="Martin F.M."/>
        </authorList>
    </citation>
    <scope>NUCLEOTIDE SEQUENCE</scope>
    <source>
        <strain evidence="2">UH-Tt-Lm1</strain>
    </source>
</reference>
<reference evidence="2" key="1">
    <citation type="journal article" date="2020" name="Nat. Commun.">
        <title>Large-scale genome sequencing of mycorrhizal fungi provides insights into the early evolution of symbiotic traits.</title>
        <authorList>
            <person name="Miyauchi S."/>
            <person name="Kiss E."/>
            <person name="Kuo A."/>
            <person name="Drula E."/>
            <person name="Kohler A."/>
            <person name="Sanchez-Garcia M."/>
            <person name="Morin E."/>
            <person name="Andreopoulos B."/>
            <person name="Barry K.W."/>
            <person name="Bonito G."/>
            <person name="Buee M."/>
            <person name="Carver A."/>
            <person name="Chen C."/>
            <person name="Cichocki N."/>
            <person name="Clum A."/>
            <person name="Culley D."/>
            <person name="Crous P.W."/>
            <person name="Fauchery L."/>
            <person name="Girlanda M."/>
            <person name="Hayes R.D."/>
            <person name="Keri Z."/>
            <person name="LaButti K."/>
            <person name="Lipzen A."/>
            <person name="Lombard V."/>
            <person name="Magnuson J."/>
            <person name="Maillard F."/>
            <person name="Murat C."/>
            <person name="Nolan M."/>
            <person name="Ohm R.A."/>
            <person name="Pangilinan J."/>
            <person name="Pereira M.F."/>
            <person name="Perotto S."/>
            <person name="Peter M."/>
            <person name="Pfister S."/>
            <person name="Riley R."/>
            <person name="Sitrit Y."/>
            <person name="Stielow J.B."/>
            <person name="Szollosi G."/>
            <person name="Zifcakova L."/>
            <person name="Stursova M."/>
            <person name="Spatafora J.W."/>
            <person name="Tedersoo L."/>
            <person name="Vaario L.M."/>
            <person name="Yamada A."/>
            <person name="Yan M."/>
            <person name="Wang P."/>
            <person name="Xu J."/>
            <person name="Bruns T."/>
            <person name="Baldrian P."/>
            <person name="Vilgalys R."/>
            <person name="Dunand C."/>
            <person name="Henrissat B."/>
            <person name="Grigoriev I.V."/>
            <person name="Hibbett D."/>
            <person name="Nagy L.G."/>
            <person name="Martin F.M."/>
        </authorList>
    </citation>
    <scope>NUCLEOTIDE SEQUENCE</scope>
    <source>
        <strain evidence="2">UH-Tt-Lm1</strain>
    </source>
</reference>
<dbReference type="EMBL" id="WIUZ02000016">
    <property type="protein sequence ID" value="KAF9780465.1"/>
    <property type="molecule type" value="Genomic_DNA"/>
</dbReference>
<evidence type="ECO:0000256" key="1">
    <source>
        <dbReference type="SAM" id="MobiDB-lite"/>
    </source>
</evidence>
<evidence type="ECO:0000313" key="2">
    <source>
        <dbReference type="EMBL" id="KAF9780465.1"/>
    </source>
</evidence>
<dbReference type="OrthoDB" id="3236341at2759"/>
<proteinExistence type="predicted"/>
<name>A0A9P6H9D4_9AGAM</name>
<organism evidence="2 3">
    <name type="scientific">Thelephora terrestris</name>
    <dbReference type="NCBI Taxonomy" id="56493"/>
    <lineage>
        <taxon>Eukaryota</taxon>
        <taxon>Fungi</taxon>
        <taxon>Dikarya</taxon>
        <taxon>Basidiomycota</taxon>
        <taxon>Agaricomycotina</taxon>
        <taxon>Agaricomycetes</taxon>
        <taxon>Thelephorales</taxon>
        <taxon>Thelephoraceae</taxon>
        <taxon>Thelephora</taxon>
    </lineage>
</organism>
<gene>
    <name evidence="2" type="ORF">BJ322DRAFT_1112466</name>
</gene>
<evidence type="ECO:0000313" key="3">
    <source>
        <dbReference type="Proteomes" id="UP000736335"/>
    </source>
</evidence>
<protein>
    <submittedName>
        <fullName evidence="2">Uncharacterized protein</fullName>
    </submittedName>
</protein>
<feature type="region of interest" description="Disordered" evidence="1">
    <location>
        <begin position="21"/>
        <end position="69"/>
    </location>
</feature>
<dbReference type="Proteomes" id="UP000736335">
    <property type="component" value="Unassembled WGS sequence"/>
</dbReference>